<sequence>MVESVSTVKTSSSEYVIGKHVYGNLYGIDREIASNKEFLEEIMVEAARQTGAKIVEVKTWDFTGKKKGGISIIILVEESHLALHTWEEYGYATLDIYTCGDHTDPLKGFYYVVDKIKPRRYNAHYVVRDSRTEELVETVIKG</sequence>
<feature type="chain" id="PRO_5028544769" description="S-adenosylmethionine decarboxylase alpha chain" evidence="8">
    <location>
        <begin position="79"/>
        <end position="142"/>
    </location>
</feature>
<feature type="chain" id="PRO_5028544770" description="S-adenosylmethionine decarboxylase beta chain" evidence="8">
    <location>
        <begin position="1"/>
        <end position="78"/>
    </location>
</feature>
<dbReference type="Pfam" id="PF02675">
    <property type="entry name" value="AdoMet_dc"/>
    <property type="match status" value="1"/>
</dbReference>
<dbReference type="EC" id="4.1.1.50" evidence="8"/>
<comment type="PTM">
    <text evidence="8">Is synthesized initially as an inactive proenzyme. Formation of the active enzyme involves a self-maturation process in which the active site pyruvoyl group is generated from an internal serine residue via an autocatalytic post-translational modification. Two non-identical subunits are generated from the proenzyme in this reaction, and the pyruvate is formed at the N-terminus of the alpha chain, which is derived from the carboxyl end of the proenzyme. The post-translation cleavage follows an unusual pathway, termed non-hydrolytic serinolysis, in which the side chain hydroxyl group of the serine supplies its oxygen atom to form the C-terminus of the beta chain, while the remainder of the serine residue undergoes an oxidative deamination to produce ammonia and the pyruvoyl group blocking the N-terminus of the alpha chain.</text>
</comment>
<keyword evidence="7 8" id="KW-0670">Pyruvate</keyword>
<protein>
    <recommendedName>
        <fullName evidence="8">S-adenosylmethionine decarboxylase proenzyme</fullName>
        <shortName evidence="8">AdoMetDC</shortName>
        <shortName evidence="8">SAMDC</shortName>
        <ecNumber evidence="8">4.1.1.50</ecNumber>
    </recommendedName>
    <component>
        <recommendedName>
            <fullName evidence="8">S-adenosylmethionine decarboxylase beta chain</fullName>
        </recommendedName>
    </component>
    <component>
        <recommendedName>
            <fullName evidence="8">S-adenosylmethionine decarboxylase alpha chain</fullName>
        </recommendedName>
    </component>
</protein>
<dbReference type="InterPro" id="IPR003826">
    <property type="entry name" value="AdoMetDC_fam_prok"/>
</dbReference>
<keyword evidence="5 8" id="KW-0456">Lyase</keyword>
<gene>
    <name evidence="9" type="primary">speD</name>
    <name evidence="8" type="synonym">speH</name>
    <name evidence="9" type="ORF">ENO04_00275</name>
</gene>
<keyword evidence="1 8" id="KW-0210">Decarboxylase</keyword>
<feature type="active site" description="Schiff-base intermediate with substrate; via pyruvic acid" evidence="8">
    <location>
        <position position="79"/>
    </location>
</feature>
<comment type="cofactor">
    <cofactor evidence="8">
        <name>pyruvate</name>
        <dbReference type="ChEBI" id="CHEBI:15361"/>
    </cofactor>
    <text evidence="8">Binds 1 pyruvoyl group covalently per subunit.</text>
</comment>
<evidence type="ECO:0000256" key="8">
    <source>
        <dbReference type="HAMAP-Rule" id="MF_00464"/>
    </source>
</evidence>
<comment type="subunit">
    <text evidence="8">Heterotetramer of two alpha and two beta chains arranged as a dimer of alpha/beta heterodimers.</text>
</comment>
<comment type="caution">
    <text evidence="9">The sequence shown here is derived from an EMBL/GenBank/DDBJ whole genome shotgun (WGS) entry which is preliminary data.</text>
</comment>
<dbReference type="HAMAP" id="MF_00464">
    <property type="entry name" value="AdoMetDC_1"/>
    <property type="match status" value="1"/>
</dbReference>
<evidence type="ECO:0000313" key="9">
    <source>
        <dbReference type="EMBL" id="HDS10051.1"/>
    </source>
</evidence>
<dbReference type="AlphaFoldDB" id="A0A7C1IEQ3"/>
<dbReference type="PANTHER" id="PTHR33866:SF2">
    <property type="entry name" value="S-ADENOSYLMETHIONINE DECARBOXYLASE PROENZYME"/>
    <property type="match status" value="1"/>
</dbReference>
<feature type="modified residue" description="Pyruvic acid (Ser); by autocatalysis" evidence="8">
    <location>
        <position position="79"/>
    </location>
</feature>
<keyword evidence="2 8" id="KW-0068">Autocatalytic cleavage</keyword>
<evidence type="ECO:0000256" key="1">
    <source>
        <dbReference type="ARBA" id="ARBA00022793"/>
    </source>
</evidence>
<dbReference type="NCBIfam" id="TIGR03330">
    <property type="entry name" value="SAM_DCase_Bsu"/>
    <property type="match status" value="1"/>
</dbReference>
<reference evidence="9" key="1">
    <citation type="journal article" date="2020" name="mSystems">
        <title>Genome- and Community-Level Interaction Insights into Carbon Utilization and Element Cycling Functions of Hydrothermarchaeota in Hydrothermal Sediment.</title>
        <authorList>
            <person name="Zhou Z."/>
            <person name="Liu Y."/>
            <person name="Xu W."/>
            <person name="Pan J."/>
            <person name="Luo Z.H."/>
            <person name="Li M."/>
        </authorList>
    </citation>
    <scope>NUCLEOTIDE SEQUENCE [LARGE SCALE GENOMIC DNA]</scope>
    <source>
        <strain evidence="9">SpSt-123</strain>
    </source>
</reference>
<keyword evidence="8" id="KW-0745">Spermidine biosynthesis</keyword>
<keyword evidence="3 8" id="KW-0620">Polyamine biosynthesis</keyword>
<evidence type="ECO:0000256" key="3">
    <source>
        <dbReference type="ARBA" id="ARBA00023115"/>
    </source>
</evidence>
<feature type="active site" description="Proton donor; for catalytic activity" evidence="8">
    <location>
        <position position="99"/>
    </location>
</feature>
<dbReference type="GO" id="GO:0004014">
    <property type="term" value="F:adenosylmethionine decarboxylase activity"/>
    <property type="evidence" value="ECO:0007669"/>
    <property type="project" value="UniProtKB-UniRule"/>
</dbReference>
<dbReference type="InterPro" id="IPR017716">
    <property type="entry name" value="S-AdoMet_deCOase_pro-enz"/>
</dbReference>
<comment type="catalytic activity">
    <reaction evidence="8">
        <text>S-adenosyl-L-methionine + H(+) = S-adenosyl 3-(methylsulfanyl)propylamine + CO2</text>
        <dbReference type="Rhea" id="RHEA:15981"/>
        <dbReference type="ChEBI" id="CHEBI:15378"/>
        <dbReference type="ChEBI" id="CHEBI:16526"/>
        <dbReference type="ChEBI" id="CHEBI:57443"/>
        <dbReference type="ChEBI" id="CHEBI:59789"/>
        <dbReference type="EC" id="4.1.1.50"/>
    </reaction>
</comment>
<organism evidence="9">
    <name type="scientific">Fervidicoccus fontis</name>
    <dbReference type="NCBI Taxonomy" id="683846"/>
    <lineage>
        <taxon>Archaea</taxon>
        <taxon>Thermoproteota</taxon>
        <taxon>Thermoprotei</taxon>
        <taxon>Fervidicoccales</taxon>
        <taxon>Fervidicoccaceae</taxon>
        <taxon>Fervidicoccus</taxon>
    </lineage>
</organism>
<evidence type="ECO:0000256" key="7">
    <source>
        <dbReference type="ARBA" id="ARBA00023317"/>
    </source>
</evidence>
<evidence type="ECO:0000256" key="2">
    <source>
        <dbReference type="ARBA" id="ARBA00022813"/>
    </source>
</evidence>
<comment type="function">
    <text evidence="8">Catalyzes the decarboxylation of S-adenosylmethionine to S-adenosylmethioninamine (dcAdoMet), the propylamine donor required for the synthesis of the polyamines spermine and spermidine from the diamine putrescine.</text>
</comment>
<evidence type="ECO:0000256" key="5">
    <source>
        <dbReference type="ARBA" id="ARBA00023239"/>
    </source>
</evidence>
<proteinExistence type="inferred from homology"/>
<evidence type="ECO:0000256" key="4">
    <source>
        <dbReference type="ARBA" id="ARBA00023145"/>
    </source>
</evidence>
<dbReference type="GO" id="GO:0005829">
    <property type="term" value="C:cytosol"/>
    <property type="evidence" value="ECO:0007669"/>
    <property type="project" value="TreeGrafter"/>
</dbReference>
<keyword evidence="8" id="KW-0949">S-adenosyl-L-methionine</keyword>
<dbReference type="GO" id="GO:0008295">
    <property type="term" value="P:spermidine biosynthetic process"/>
    <property type="evidence" value="ECO:0007669"/>
    <property type="project" value="UniProtKB-UniRule"/>
</dbReference>
<dbReference type="InterPro" id="IPR016067">
    <property type="entry name" value="S-AdoMet_deCO2ase_core"/>
</dbReference>
<accession>A0A7C1IEQ3</accession>
<comment type="pathway">
    <text evidence="8">Amine and polyamine biosynthesis; S-adenosylmethioninamine biosynthesis; S-adenosylmethioninamine from S-adenosyl-L-methionine: step 1/1.</text>
</comment>
<dbReference type="PANTHER" id="PTHR33866">
    <property type="entry name" value="S-ADENOSYLMETHIONINE DECARBOXYLASE PROENZYME"/>
    <property type="match status" value="1"/>
</dbReference>
<dbReference type="UniPathway" id="UPA00331">
    <property type="reaction ID" value="UER00451"/>
</dbReference>
<evidence type="ECO:0000256" key="6">
    <source>
        <dbReference type="ARBA" id="ARBA00023270"/>
    </source>
</evidence>
<name>A0A7C1IEQ3_9CREN</name>
<feature type="active site" description="Proton acceptor; for processing activity" evidence="8">
    <location>
        <position position="84"/>
    </location>
</feature>
<keyword evidence="4 8" id="KW-0865">Zymogen</keyword>
<comment type="similarity">
    <text evidence="8">Belongs to the prokaryotic AdoMetDC family. Type 1 subfamily.</text>
</comment>
<feature type="site" description="Cleavage (non-hydrolytic); by autolysis" evidence="8">
    <location>
        <begin position="78"/>
        <end position="79"/>
    </location>
</feature>
<keyword evidence="6 8" id="KW-0704">Schiff base</keyword>
<dbReference type="SUPFAM" id="SSF56276">
    <property type="entry name" value="S-adenosylmethionine decarboxylase"/>
    <property type="match status" value="1"/>
</dbReference>
<dbReference type="Gene3D" id="3.60.90.10">
    <property type="entry name" value="S-adenosylmethionine decarboxylase"/>
    <property type="match status" value="1"/>
</dbReference>
<dbReference type="EMBL" id="DSDY01000010">
    <property type="protein sequence ID" value="HDS10051.1"/>
    <property type="molecule type" value="Genomic_DNA"/>
</dbReference>